<comment type="caution">
    <text evidence="1">The sequence shown here is derived from an EMBL/GenBank/DDBJ whole genome shotgun (WGS) entry which is preliminary data.</text>
</comment>
<sequence length="110" mass="12227">MNDSDHNAADLLHMLGHLYAKSGDHKRGLVLLLLAAHIAPAHPGILHTLTRAFIAVGDARRALNAIDRLEQLQGPSPTLMLLQSRALWSEGREDDARLCFREYLQRRGDA</sequence>
<evidence type="ECO:0000313" key="2">
    <source>
        <dbReference type="Proteomes" id="UP000235346"/>
    </source>
</evidence>
<dbReference type="InterPro" id="IPR011990">
    <property type="entry name" value="TPR-like_helical_dom_sf"/>
</dbReference>
<protein>
    <submittedName>
        <fullName evidence="1">Type III secretion protein</fullName>
    </submittedName>
</protein>
<accession>A0A2N7TPM5</accession>
<dbReference type="Gene3D" id="1.25.40.10">
    <property type="entry name" value="Tetratricopeptide repeat domain"/>
    <property type="match status" value="1"/>
</dbReference>
<dbReference type="AlphaFoldDB" id="A0A2N7TPM5"/>
<keyword evidence="2" id="KW-1185">Reference proteome</keyword>
<evidence type="ECO:0000313" key="1">
    <source>
        <dbReference type="EMBL" id="PMR70136.1"/>
    </source>
</evidence>
<dbReference type="RefSeq" id="WP_102627475.1">
    <property type="nucleotide sequence ID" value="NZ_PDOH01000001.1"/>
</dbReference>
<reference evidence="1 2" key="1">
    <citation type="submission" date="2018-01" db="EMBL/GenBank/DDBJ databases">
        <title>Halomonas endophytica sp. nov., isolated from storage liquid in the stems of Populus euphratica.</title>
        <authorList>
            <person name="Chen C."/>
        </authorList>
    </citation>
    <scope>NUCLEOTIDE SEQUENCE [LARGE SCALE GENOMIC DNA]</scope>
    <source>
        <strain evidence="1 2">DSM 26881</strain>
    </source>
</reference>
<proteinExistence type="predicted"/>
<dbReference type="SUPFAM" id="SSF48452">
    <property type="entry name" value="TPR-like"/>
    <property type="match status" value="1"/>
</dbReference>
<dbReference type="Proteomes" id="UP000235346">
    <property type="component" value="Unassembled WGS sequence"/>
</dbReference>
<name>A0A2N7TPM5_9GAMM</name>
<organism evidence="1 2">
    <name type="scientific">Halomonas heilongjiangensis</name>
    <dbReference type="NCBI Taxonomy" id="1387883"/>
    <lineage>
        <taxon>Bacteria</taxon>
        <taxon>Pseudomonadati</taxon>
        <taxon>Pseudomonadota</taxon>
        <taxon>Gammaproteobacteria</taxon>
        <taxon>Oceanospirillales</taxon>
        <taxon>Halomonadaceae</taxon>
        <taxon>Halomonas</taxon>
    </lineage>
</organism>
<gene>
    <name evidence="1" type="ORF">C1H66_08605</name>
</gene>
<dbReference type="EMBL" id="PNRE01000036">
    <property type="protein sequence ID" value="PMR70136.1"/>
    <property type="molecule type" value="Genomic_DNA"/>
</dbReference>
<dbReference type="OrthoDB" id="6169055at2"/>